<dbReference type="Proteomes" id="UP000828251">
    <property type="component" value="Unassembled WGS sequence"/>
</dbReference>
<comment type="caution">
    <text evidence="2">The sequence shown here is derived from an EMBL/GenBank/DDBJ whole genome shotgun (WGS) entry which is preliminary data.</text>
</comment>
<evidence type="ECO:0000313" key="2">
    <source>
        <dbReference type="EMBL" id="KAH1030979.1"/>
    </source>
</evidence>
<reference evidence="2 3" key="1">
    <citation type="journal article" date="2021" name="Plant Biotechnol. J.">
        <title>Multi-omics assisted identification of the key and species-specific regulatory components of drought-tolerant mechanisms in Gossypium stocksii.</title>
        <authorList>
            <person name="Yu D."/>
            <person name="Ke L."/>
            <person name="Zhang D."/>
            <person name="Wu Y."/>
            <person name="Sun Y."/>
            <person name="Mei J."/>
            <person name="Sun J."/>
            <person name="Sun Y."/>
        </authorList>
    </citation>
    <scope>NUCLEOTIDE SEQUENCE [LARGE SCALE GENOMIC DNA]</scope>
    <source>
        <strain evidence="3">cv. E1</strain>
        <tissue evidence="2">Leaf</tissue>
    </source>
</reference>
<name>A0A9D3ZER0_9ROSI</name>
<sequence length="121" mass="13460">MEKGDSSSKEMTTNKTTGFEHVISTPKFKRRKVSVVRDFLPGCGRGAKTNLELNRQITVDQVWPNSGSLEDCAIPRILLVNKSFGAVKLQVERSSLKQSTEELKAVLIKVEAENSVVWVVN</sequence>
<protein>
    <submittedName>
        <fullName evidence="2">Uncharacterized protein</fullName>
    </submittedName>
</protein>
<gene>
    <name evidence="2" type="ORF">J1N35_043153</name>
</gene>
<dbReference type="AlphaFoldDB" id="A0A9D3ZER0"/>
<accession>A0A9D3ZER0</accession>
<evidence type="ECO:0000256" key="1">
    <source>
        <dbReference type="SAM" id="MobiDB-lite"/>
    </source>
</evidence>
<feature type="region of interest" description="Disordered" evidence="1">
    <location>
        <begin position="1"/>
        <end position="20"/>
    </location>
</feature>
<proteinExistence type="predicted"/>
<evidence type="ECO:0000313" key="3">
    <source>
        <dbReference type="Proteomes" id="UP000828251"/>
    </source>
</evidence>
<keyword evidence="3" id="KW-1185">Reference proteome</keyword>
<dbReference type="EMBL" id="JAIQCV010000013">
    <property type="protein sequence ID" value="KAH1030979.1"/>
    <property type="molecule type" value="Genomic_DNA"/>
</dbReference>
<organism evidence="2 3">
    <name type="scientific">Gossypium stocksii</name>
    <dbReference type="NCBI Taxonomy" id="47602"/>
    <lineage>
        <taxon>Eukaryota</taxon>
        <taxon>Viridiplantae</taxon>
        <taxon>Streptophyta</taxon>
        <taxon>Embryophyta</taxon>
        <taxon>Tracheophyta</taxon>
        <taxon>Spermatophyta</taxon>
        <taxon>Magnoliopsida</taxon>
        <taxon>eudicotyledons</taxon>
        <taxon>Gunneridae</taxon>
        <taxon>Pentapetalae</taxon>
        <taxon>rosids</taxon>
        <taxon>malvids</taxon>
        <taxon>Malvales</taxon>
        <taxon>Malvaceae</taxon>
        <taxon>Malvoideae</taxon>
        <taxon>Gossypium</taxon>
    </lineage>
</organism>